<sequence length="171" mass="18988">MSSVLNPQYSPENYVTLLQTAQVQLINGCNKVIARLLLDSGSHKSFIRNDFKNALILKPVRQETLLIYTFSNRKPLEKTFEVVNLTLTSRFSPFQSLNIEALVTDEVTGAEIYSDSTPKLLRNLIPSGCQMADSFQKGPIKILLGANFLVNSITGEPTKICLGSPPFSEKH</sequence>
<dbReference type="OrthoDB" id="5976685at2759"/>
<proteinExistence type="predicted"/>
<name>A0A8X6H1H6_TRICU</name>
<accession>A0A8X6H1H6</accession>
<evidence type="ECO:0000313" key="1">
    <source>
        <dbReference type="EMBL" id="GFQ65267.1"/>
    </source>
</evidence>
<reference evidence="1" key="1">
    <citation type="submission" date="2020-07" db="EMBL/GenBank/DDBJ databases">
        <title>Multicomponent nature underlies the extraordinary mechanical properties of spider dragline silk.</title>
        <authorList>
            <person name="Kono N."/>
            <person name="Nakamura H."/>
            <person name="Mori M."/>
            <person name="Yoshida Y."/>
            <person name="Ohtoshi R."/>
            <person name="Malay A.D."/>
            <person name="Moran D.A.P."/>
            <person name="Tomita M."/>
            <person name="Numata K."/>
            <person name="Arakawa K."/>
        </authorList>
    </citation>
    <scope>NUCLEOTIDE SEQUENCE</scope>
</reference>
<dbReference type="AlphaFoldDB" id="A0A8X6H1H6"/>
<evidence type="ECO:0000313" key="2">
    <source>
        <dbReference type="Proteomes" id="UP000887116"/>
    </source>
</evidence>
<dbReference type="Proteomes" id="UP000887116">
    <property type="component" value="Unassembled WGS sequence"/>
</dbReference>
<organism evidence="1 2">
    <name type="scientific">Trichonephila clavata</name>
    <name type="common">Joro spider</name>
    <name type="synonym">Nephila clavata</name>
    <dbReference type="NCBI Taxonomy" id="2740835"/>
    <lineage>
        <taxon>Eukaryota</taxon>
        <taxon>Metazoa</taxon>
        <taxon>Ecdysozoa</taxon>
        <taxon>Arthropoda</taxon>
        <taxon>Chelicerata</taxon>
        <taxon>Arachnida</taxon>
        <taxon>Araneae</taxon>
        <taxon>Araneomorphae</taxon>
        <taxon>Entelegynae</taxon>
        <taxon>Araneoidea</taxon>
        <taxon>Nephilidae</taxon>
        <taxon>Trichonephila</taxon>
    </lineage>
</organism>
<gene>
    <name evidence="1" type="primary">AVEN_171218_1</name>
    <name evidence="1" type="ORF">TNCT_352071</name>
</gene>
<keyword evidence="2" id="KW-1185">Reference proteome</keyword>
<dbReference type="EMBL" id="BMAO01000219">
    <property type="protein sequence ID" value="GFQ65267.1"/>
    <property type="molecule type" value="Genomic_DNA"/>
</dbReference>
<comment type="caution">
    <text evidence="1">The sequence shown here is derived from an EMBL/GenBank/DDBJ whole genome shotgun (WGS) entry which is preliminary data.</text>
</comment>
<protein>
    <submittedName>
        <fullName evidence="1">Integrase catalytic domain-containing protein</fullName>
    </submittedName>
</protein>